<dbReference type="AlphaFoldDB" id="A0A5Q0QBA4"/>
<dbReference type="Pfam" id="PF00440">
    <property type="entry name" value="TetR_N"/>
    <property type="match status" value="1"/>
</dbReference>
<dbReference type="RefSeq" id="WP_153510723.1">
    <property type="nucleotide sequence ID" value="NZ_CP045652.1"/>
</dbReference>
<dbReference type="PROSITE" id="PS50977">
    <property type="entry name" value="HTH_TETR_2"/>
    <property type="match status" value="1"/>
</dbReference>
<proteinExistence type="predicted"/>
<evidence type="ECO:0000256" key="1">
    <source>
        <dbReference type="ARBA" id="ARBA00023125"/>
    </source>
</evidence>
<keyword evidence="5" id="KW-1185">Reference proteome</keyword>
<dbReference type="GO" id="GO:0003700">
    <property type="term" value="F:DNA-binding transcription factor activity"/>
    <property type="evidence" value="ECO:0007669"/>
    <property type="project" value="TreeGrafter"/>
</dbReference>
<evidence type="ECO:0000313" key="4">
    <source>
        <dbReference type="EMBL" id="QGA26151.1"/>
    </source>
</evidence>
<evidence type="ECO:0000256" key="2">
    <source>
        <dbReference type="PROSITE-ProRule" id="PRU00335"/>
    </source>
</evidence>
<dbReference type="PRINTS" id="PR00455">
    <property type="entry name" value="HTHTETR"/>
</dbReference>
<evidence type="ECO:0000259" key="3">
    <source>
        <dbReference type="PROSITE" id="PS50977"/>
    </source>
</evidence>
<accession>A0A5Q0QBA4</accession>
<dbReference type="SUPFAM" id="SSF46689">
    <property type="entry name" value="Homeodomain-like"/>
    <property type="match status" value="1"/>
</dbReference>
<dbReference type="KEGG" id="sphe:GFH32_07345"/>
<dbReference type="PANTHER" id="PTHR30055">
    <property type="entry name" value="HTH-TYPE TRANSCRIPTIONAL REGULATOR RUTR"/>
    <property type="match status" value="1"/>
</dbReference>
<keyword evidence="1 2" id="KW-0238">DNA-binding</keyword>
<sequence length="209" mass="24585">MAKGRPKKQIDHSTEDKIKEAARKVFHEKGFAATRTRDIAEEAGLNLALLNYYFKSKENLFEIITFETLFNFIQSLAIVFHDENSEFEEKIEMLAVKYIDFLSKEPNIPVFILTAIRDNPDNFADKIPFKTIVMGSYFYKQFLEKRERKEISETNPLQFLLNLMGLIIFPFIAKPIFENITGTKEKLFQEMMNERKKLIPIWIKNMIQA</sequence>
<feature type="domain" description="HTH tetR-type" evidence="3">
    <location>
        <begin position="12"/>
        <end position="72"/>
    </location>
</feature>
<dbReference type="EMBL" id="CP045652">
    <property type="protein sequence ID" value="QGA26151.1"/>
    <property type="molecule type" value="Genomic_DNA"/>
</dbReference>
<dbReference type="GO" id="GO:0000976">
    <property type="term" value="F:transcription cis-regulatory region binding"/>
    <property type="evidence" value="ECO:0007669"/>
    <property type="project" value="TreeGrafter"/>
</dbReference>
<dbReference type="Gene3D" id="1.10.357.10">
    <property type="entry name" value="Tetracycline Repressor, domain 2"/>
    <property type="match status" value="1"/>
</dbReference>
<dbReference type="InterPro" id="IPR009057">
    <property type="entry name" value="Homeodomain-like_sf"/>
</dbReference>
<feature type="DNA-binding region" description="H-T-H motif" evidence="2">
    <location>
        <begin position="35"/>
        <end position="54"/>
    </location>
</feature>
<dbReference type="Proteomes" id="UP000326921">
    <property type="component" value="Chromosome"/>
</dbReference>
<dbReference type="InterPro" id="IPR050109">
    <property type="entry name" value="HTH-type_TetR-like_transc_reg"/>
</dbReference>
<protein>
    <submittedName>
        <fullName evidence="4">TetR family transcriptional regulator</fullName>
    </submittedName>
</protein>
<evidence type="ECO:0000313" key="5">
    <source>
        <dbReference type="Proteomes" id="UP000326921"/>
    </source>
</evidence>
<organism evidence="4 5">
    <name type="scientific">Sphingobacterium zhuxiongii</name>
    <dbReference type="NCBI Taxonomy" id="2662364"/>
    <lineage>
        <taxon>Bacteria</taxon>
        <taxon>Pseudomonadati</taxon>
        <taxon>Bacteroidota</taxon>
        <taxon>Sphingobacteriia</taxon>
        <taxon>Sphingobacteriales</taxon>
        <taxon>Sphingobacteriaceae</taxon>
        <taxon>Sphingobacterium</taxon>
    </lineage>
</organism>
<reference evidence="4 5" key="1">
    <citation type="submission" date="2019-10" db="EMBL/GenBank/DDBJ databases">
        <authorList>
            <person name="Dong K."/>
        </authorList>
    </citation>
    <scope>NUCLEOTIDE SEQUENCE [LARGE SCALE GENOMIC DNA]</scope>
    <source>
        <strain evidence="5">dk4302</strain>
    </source>
</reference>
<name>A0A5Q0QBA4_9SPHI</name>
<dbReference type="PANTHER" id="PTHR30055:SF226">
    <property type="entry name" value="HTH-TYPE TRANSCRIPTIONAL REGULATOR PKSA"/>
    <property type="match status" value="1"/>
</dbReference>
<gene>
    <name evidence="4" type="ORF">GFH32_07345</name>
</gene>
<dbReference type="InterPro" id="IPR001647">
    <property type="entry name" value="HTH_TetR"/>
</dbReference>